<organism evidence="2 3">
    <name type="scientific">Stephanodiscus triporus</name>
    <dbReference type="NCBI Taxonomy" id="2934178"/>
    <lineage>
        <taxon>Eukaryota</taxon>
        <taxon>Sar</taxon>
        <taxon>Stramenopiles</taxon>
        <taxon>Ochrophyta</taxon>
        <taxon>Bacillariophyta</taxon>
        <taxon>Coscinodiscophyceae</taxon>
        <taxon>Thalassiosirophycidae</taxon>
        <taxon>Stephanodiscales</taxon>
        <taxon>Stephanodiscaceae</taxon>
        <taxon>Stephanodiscus</taxon>
    </lineage>
</organism>
<evidence type="ECO:0000313" key="2">
    <source>
        <dbReference type="EMBL" id="KAL3795718.1"/>
    </source>
</evidence>
<reference evidence="2 3" key="1">
    <citation type="submission" date="2024-10" db="EMBL/GenBank/DDBJ databases">
        <title>Updated reference genomes for cyclostephanoid diatoms.</title>
        <authorList>
            <person name="Roberts W.R."/>
            <person name="Alverson A.J."/>
        </authorList>
    </citation>
    <scope>NUCLEOTIDE SEQUENCE [LARGE SCALE GENOMIC DNA]</scope>
    <source>
        <strain evidence="2 3">AJA276-08</strain>
    </source>
</reference>
<gene>
    <name evidence="2" type="ORF">ACHAW5_004488</name>
</gene>
<proteinExistence type="predicted"/>
<dbReference type="AlphaFoldDB" id="A0ABD3Q6F3"/>
<feature type="region of interest" description="Disordered" evidence="1">
    <location>
        <begin position="1"/>
        <end position="31"/>
    </location>
</feature>
<name>A0ABD3Q6F3_9STRA</name>
<dbReference type="EMBL" id="JALLAZ020000413">
    <property type="protein sequence ID" value="KAL3795718.1"/>
    <property type="molecule type" value="Genomic_DNA"/>
</dbReference>
<protein>
    <submittedName>
        <fullName evidence="2">Uncharacterized protein</fullName>
    </submittedName>
</protein>
<evidence type="ECO:0000256" key="1">
    <source>
        <dbReference type="SAM" id="MobiDB-lite"/>
    </source>
</evidence>
<sequence length="80" mass="8652">MEKVTEFCPLGLLPPTPLSRSLPRDDADATDVDPSRLWSLELPPPILARLRNGLSNDCLVSLVPSAANLDAEASLPLLYL</sequence>
<accession>A0ABD3Q6F3</accession>
<comment type="caution">
    <text evidence="2">The sequence shown here is derived from an EMBL/GenBank/DDBJ whole genome shotgun (WGS) entry which is preliminary data.</text>
</comment>
<evidence type="ECO:0000313" key="3">
    <source>
        <dbReference type="Proteomes" id="UP001530315"/>
    </source>
</evidence>
<dbReference type="Proteomes" id="UP001530315">
    <property type="component" value="Unassembled WGS sequence"/>
</dbReference>
<keyword evidence="3" id="KW-1185">Reference proteome</keyword>